<reference evidence="2 3" key="1">
    <citation type="submission" date="2018-06" db="EMBL/GenBank/DDBJ databases">
        <authorList>
            <consortium name="Pathogen Informatics"/>
            <person name="Doyle S."/>
        </authorList>
    </citation>
    <scope>NUCLEOTIDE SEQUENCE [LARGE SCALE GENOMIC DNA]</scope>
    <source>
        <strain evidence="2 3">NCTC11343</strain>
    </source>
</reference>
<protein>
    <submittedName>
        <fullName evidence="2">RHS repeat-associated core domain</fullName>
    </submittedName>
</protein>
<dbReference type="NCBIfam" id="TIGR03696">
    <property type="entry name" value="Rhs_assc_core"/>
    <property type="match status" value="1"/>
</dbReference>
<gene>
    <name evidence="2" type="ORF">NCTC11343_03435</name>
</gene>
<dbReference type="Pfam" id="PF20041">
    <property type="entry name" value="DUF6443"/>
    <property type="match status" value="1"/>
</dbReference>
<dbReference type="EMBL" id="UAUU01000009">
    <property type="protein sequence ID" value="SPZ88347.1"/>
    <property type="molecule type" value="Genomic_DNA"/>
</dbReference>
<proteinExistence type="predicted"/>
<dbReference type="Proteomes" id="UP000251241">
    <property type="component" value="Unassembled WGS sequence"/>
</dbReference>
<evidence type="ECO:0000313" key="3">
    <source>
        <dbReference type="Proteomes" id="UP000251241"/>
    </source>
</evidence>
<dbReference type="Gene3D" id="2.180.10.10">
    <property type="entry name" value="RHS repeat-associated core"/>
    <property type="match status" value="1"/>
</dbReference>
<accession>A0A2X2J1V0</accession>
<evidence type="ECO:0000313" key="2">
    <source>
        <dbReference type="EMBL" id="SPZ88347.1"/>
    </source>
</evidence>
<dbReference type="InterPro" id="IPR045619">
    <property type="entry name" value="DUF6443"/>
</dbReference>
<dbReference type="RefSeq" id="WP_112375262.1">
    <property type="nucleotide sequence ID" value="NZ_CP069793.1"/>
</dbReference>
<name>A0A2X2J1V0_SPHMU</name>
<dbReference type="GeneID" id="97183298"/>
<sequence>MQLNLKYIASFLVMAFLSGEMNAQVIPTPYPNYIFTRVIMKKGTKTDSDLLVLPSDSMRADVQYFDGLGRLLQTVNVKASSDNKDIVTPVSYDALGRETKKYLAYASAGSAGSYRTGALDLANYNNSAQYRFYQQETGAVAMISNPFSETVFESSSLDRPLEQSSPGASWAIGNGHTMTTAYQINIAGEVRLWNINYNGTLSTGATSTGSYNAGQLYKIVSKDDQQNQVLEYKDRDGLLICRKVQNGGTDQAPAFATTQYVYDDLGQLIYVIPPSLDNISTFTESDASFLNFIYAYRYDGKLRLIEKKVPGKGWEYSVYNVAGRVVFSSDQAQRDRGKWGFVKYDALGRIIITGEAAIAVGTTRAALQQTVDNTLKPTGSTQLYESFDATLTATKGYTNITMPTSGTTIFTVSYYDDYAVLGNSSLNPYSTYFTLPNGTASESQHTRGLPTVTATNILGTSKFLIVATYYDNKARISKIVKEHQLGGVDITTNSYNFVDEVVSTTRKHYKDGALALTLKNSYKYDHVGRILTVGHSVNSQNAVTLVSNEYNEIGQLKKKSVGGDGSGANFHNVTEYGYNARGWLRSASSPYFSYGLRYDDPEQGATAQYNGNISEQYWTRQGESGSKFFTYSYDRLNRLKDGNSASMREQVDYDLMGNITSLKRDNANAIVYAYIGNRLDSLKGGLSGRYTYDVNGNAKTTRMGMNLNYNHLNRPDSVWFGTMKVGYLYDGSGGKLRKIVSSGNTTTLRNYIEGIEYNKVGSASHTIERVATENGYLVNSGGSYVYHYFLEDNLGNVRAVLKRNGSNVETVQKQDYYPFGKTKSILASASNRYLYNGKEKQDEIGDQLDYGARFYDPEIGRWNVVDPLAEKMRRHSPYNYAFDNPIRFIDPDGMAPLWKPRVYNNKLVLQKEQGDNAQTLAKFLNVDQNTANREYSNTSKYGLLRLSDKISGVASINSALNDIVANKSRYAEYTPWYKFNQINYNCYESAIATSIGDTPRFLSSRATENADFASIISSNYREVTEKKDDYIFGETVVSFNEENSNFFDGKYEEPIHAAIYLGVSKDGTLYLWSKNGFKETPKVQTKKEVHRIYDSAPKIRYYNLKMDDEDEE</sequence>
<dbReference type="AlphaFoldDB" id="A0A2X2J1V0"/>
<feature type="domain" description="DUF6443" evidence="1">
    <location>
        <begin position="41"/>
        <end position="183"/>
    </location>
</feature>
<evidence type="ECO:0000259" key="1">
    <source>
        <dbReference type="Pfam" id="PF20041"/>
    </source>
</evidence>
<dbReference type="InterPro" id="IPR022385">
    <property type="entry name" value="Rhs_assc_core"/>
</dbReference>
<organism evidence="2 3">
    <name type="scientific">Sphingobacterium multivorum</name>
    <dbReference type="NCBI Taxonomy" id="28454"/>
    <lineage>
        <taxon>Bacteria</taxon>
        <taxon>Pseudomonadati</taxon>
        <taxon>Bacteroidota</taxon>
        <taxon>Sphingobacteriia</taxon>
        <taxon>Sphingobacteriales</taxon>
        <taxon>Sphingobacteriaceae</taxon>
        <taxon>Sphingobacterium</taxon>
    </lineage>
</organism>